<dbReference type="AlphaFoldDB" id="E2C1P7"/>
<gene>
    <name evidence="1" type="ORF">EAI_00013</name>
</gene>
<dbReference type="EMBL" id="GL451961">
    <property type="protein sequence ID" value="EFN78133.1"/>
    <property type="molecule type" value="Genomic_DNA"/>
</dbReference>
<evidence type="ECO:0008006" key="3">
    <source>
        <dbReference type="Google" id="ProtNLM"/>
    </source>
</evidence>
<dbReference type="InParanoid" id="E2C1P7"/>
<sequence length="41" mass="4991">EEHRRRFPDRRGVPDSRVFTRAFNKLRETDAVPSRYISSER</sequence>
<protein>
    <recommendedName>
        <fullName evidence="3">DUF4817 domain-containing protein</fullName>
    </recommendedName>
</protein>
<dbReference type="Proteomes" id="UP000008237">
    <property type="component" value="Unassembled WGS sequence"/>
</dbReference>
<feature type="non-terminal residue" evidence="1">
    <location>
        <position position="1"/>
    </location>
</feature>
<accession>E2C1P7</accession>
<name>E2C1P7_HARSA</name>
<evidence type="ECO:0000313" key="1">
    <source>
        <dbReference type="EMBL" id="EFN78133.1"/>
    </source>
</evidence>
<reference evidence="1 2" key="1">
    <citation type="journal article" date="2010" name="Science">
        <title>Genomic comparison of the ants Camponotus floridanus and Harpegnathos saltator.</title>
        <authorList>
            <person name="Bonasio R."/>
            <person name="Zhang G."/>
            <person name="Ye C."/>
            <person name="Mutti N.S."/>
            <person name="Fang X."/>
            <person name="Qin N."/>
            <person name="Donahue G."/>
            <person name="Yang P."/>
            <person name="Li Q."/>
            <person name="Li C."/>
            <person name="Zhang P."/>
            <person name="Huang Z."/>
            <person name="Berger S.L."/>
            <person name="Reinberg D."/>
            <person name="Wang J."/>
            <person name="Liebig J."/>
        </authorList>
    </citation>
    <scope>NUCLEOTIDE SEQUENCE [LARGE SCALE GENOMIC DNA]</scope>
    <source>
        <strain evidence="1 2">R22 G/1</strain>
    </source>
</reference>
<feature type="non-terminal residue" evidence="1">
    <location>
        <position position="41"/>
    </location>
</feature>
<organism evidence="2">
    <name type="scientific">Harpegnathos saltator</name>
    <name type="common">Jerdon's jumping ant</name>
    <dbReference type="NCBI Taxonomy" id="610380"/>
    <lineage>
        <taxon>Eukaryota</taxon>
        <taxon>Metazoa</taxon>
        <taxon>Ecdysozoa</taxon>
        <taxon>Arthropoda</taxon>
        <taxon>Hexapoda</taxon>
        <taxon>Insecta</taxon>
        <taxon>Pterygota</taxon>
        <taxon>Neoptera</taxon>
        <taxon>Endopterygota</taxon>
        <taxon>Hymenoptera</taxon>
        <taxon>Apocrita</taxon>
        <taxon>Aculeata</taxon>
        <taxon>Formicoidea</taxon>
        <taxon>Formicidae</taxon>
        <taxon>Ponerinae</taxon>
        <taxon>Ponerini</taxon>
        <taxon>Harpegnathos</taxon>
    </lineage>
</organism>
<proteinExistence type="predicted"/>
<evidence type="ECO:0000313" key="2">
    <source>
        <dbReference type="Proteomes" id="UP000008237"/>
    </source>
</evidence>
<keyword evidence="2" id="KW-1185">Reference proteome</keyword>